<sequence length="212" mass="21989">MKSFFSTVAVATVAVAAVAGGVSAASLRQSRDLYPEVQMPAQAILDTYCDGTPIMSETETLEYTSGSFDGNCTIVLGERGELKTGKFGTVTISGMLTVTTADSPRESELQVEEGSTLTAGSMDLAVKELQVKKGATLSTTDGDLLVAALRQVEVEEMATVSAEAGSVSFVAGREVQIKKMATVTASESISATAPKCEVEVPSTLTAPEKSVC</sequence>
<organism evidence="1 2">
    <name type="scientific">Pyropia yezoensis</name>
    <name type="common">Susabi-nori</name>
    <name type="synonym">Porphyra yezoensis</name>
    <dbReference type="NCBI Taxonomy" id="2788"/>
    <lineage>
        <taxon>Eukaryota</taxon>
        <taxon>Rhodophyta</taxon>
        <taxon>Bangiophyceae</taxon>
        <taxon>Bangiales</taxon>
        <taxon>Bangiaceae</taxon>
        <taxon>Pyropia</taxon>
    </lineage>
</organism>
<reference evidence="1" key="1">
    <citation type="submission" date="2019-11" db="EMBL/GenBank/DDBJ databases">
        <title>Nori genome reveals adaptations in red seaweeds to the harsh intertidal environment.</title>
        <authorList>
            <person name="Wang D."/>
            <person name="Mao Y."/>
        </authorList>
    </citation>
    <scope>NUCLEOTIDE SEQUENCE</scope>
    <source>
        <tissue evidence="1">Gametophyte</tissue>
    </source>
</reference>
<accession>A0ACC3BSL4</accession>
<comment type="caution">
    <text evidence="1">The sequence shown here is derived from an EMBL/GenBank/DDBJ whole genome shotgun (WGS) entry which is preliminary data.</text>
</comment>
<gene>
    <name evidence="1" type="ORF">I4F81_003284</name>
</gene>
<protein>
    <submittedName>
        <fullName evidence="1">Uncharacterized protein</fullName>
    </submittedName>
</protein>
<proteinExistence type="predicted"/>
<keyword evidence="2" id="KW-1185">Reference proteome</keyword>
<dbReference type="Proteomes" id="UP000798662">
    <property type="component" value="Chromosome 1"/>
</dbReference>
<evidence type="ECO:0000313" key="1">
    <source>
        <dbReference type="EMBL" id="KAK1860696.1"/>
    </source>
</evidence>
<name>A0ACC3BSL4_PYRYE</name>
<dbReference type="EMBL" id="CM020618">
    <property type="protein sequence ID" value="KAK1860696.1"/>
    <property type="molecule type" value="Genomic_DNA"/>
</dbReference>
<evidence type="ECO:0000313" key="2">
    <source>
        <dbReference type="Proteomes" id="UP000798662"/>
    </source>
</evidence>